<reference evidence="3" key="1">
    <citation type="journal article" date="2019" name="Int. J. Syst. Evol. Microbiol.">
        <title>The Global Catalogue of Microorganisms (GCM) 10K type strain sequencing project: providing services to taxonomists for standard genome sequencing and annotation.</title>
        <authorList>
            <consortium name="The Broad Institute Genomics Platform"/>
            <consortium name="The Broad Institute Genome Sequencing Center for Infectious Disease"/>
            <person name="Wu L."/>
            <person name="Ma J."/>
        </authorList>
    </citation>
    <scope>NUCLEOTIDE SEQUENCE [LARGE SCALE GENOMIC DNA]</scope>
    <source>
        <strain evidence="3">KACC 14058</strain>
    </source>
</reference>
<keyword evidence="1" id="KW-1133">Transmembrane helix</keyword>
<keyword evidence="3" id="KW-1185">Reference proteome</keyword>
<keyword evidence="1" id="KW-0472">Membrane</keyword>
<feature type="transmembrane region" description="Helical" evidence="1">
    <location>
        <begin position="17"/>
        <end position="39"/>
    </location>
</feature>
<evidence type="ECO:0000313" key="2">
    <source>
        <dbReference type="EMBL" id="MFC4386478.1"/>
    </source>
</evidence>
<comment type="caution">
    <text evidence="2">The sequence shown here is derived from an EMBL/GenBank/DDBJ whole genome shotgun (WGS) entry which is preliminary data.</text>
</comment>
<dbReference type="Proteomes" id="UP001595880">
    <property type="component" value="Unassembled WGS sequence"/>
</dbReference>
<dbReference type="EMBL" id="JBHSDV010000001">
    <property type="protein sequence ID" value="MFC4386478.1"/>
    <property type="molecule type" value="Genomic_DNA"/>
</dbReference>
<name>A0ABV8VTH4_9BACI</name>
<organism evidence="2 3">
    <name type="scientific">Gracilibacillus marinus</name>
    <dbReference type="NCBI Taxonomy" id="630535"/>
    <lineage>
        <taxon>Bacteria</taxon>
        <taxon>Bacillati</taxon>
        <taxon>Bacillota</taxon>
        <taxon>Bacilli</taxon>
        <taxon>Bacillales</taxon>
        <taxon>Bacillaceae</taxon>
        <taxon>Gracilibacillus</taxon>
    </lineage>
</organism>
<accession>A0ABV8VTH4</accession>
<gene>
    <name evidence="2" type="ORF">ACFOZ1_01515</name>
</gene>
<proteinExistence type="predicted"/>
<dbReference type="RefSeq" id="WP_390195113.1">
    <property type="nucleotide sequence ID" value="NZ_JBHSDV010000001.1"/>
</dbReference>
<keyword evidence="1" id="KW-0812">Transmembrane</keyword>
<evidence type="ECO:0000256" key="1">
    <source>
        <dbReference type="SAM" id="Phobius"/>
    </source>
</evidence>
<protein>
    <submittedName>
        <fullName evidence="2">DUF4083 family protein</fullName>
    </submittedName>
</protein>
<sequence length="66" mass="7382">MSLIIFAGIGGFRIGDMLFALVSFSMLLGIIIGIVLLFTKVIPNTKAKRTQLNRIEEKMDEILKNQ</sequence>
<evidence type="ECO:0000313" key="3">
    <source>
        <dbReference type="Proteomes" id="UP001595880"/>
    </source>
</evidence>